<feature type="transmembrane region" description="Helical" evidence="1">
    <location>
        <begin position="313"/>
        <end position="340"/>
    </location>
</feature>
<comment type="caution">
    <text evidence="3">The sequence shown here is derived from an EMBL/GenBank/DDBJ whole genome shotgun (WGS) entry which is preliminary data.</text>
</comment>
<keyword evidence="3" id="KW-0808">Transferase</keyword>
<keyword evidence="4" id="KW-1185">Reference proteome</keyword>
<dbReference type="Proteomes" id="UP000552864">
    <property type="component" value="Unassembled WGS sequence"/>
</dbReference>
<dbReference type="PANTHER" id="PTHR23028:SF53">
    <property type="entry name" value="ACYL_TRANSF_3 DOMAIN-CONTAINING PROTEIN"/>
    <property type="match status" value="1"/>
</dbReference>
<dbReference type="InterPro" id="IPR002656">
    <property type="entry name" value="Acyl_transf_3_dom"/>
</dbReference>
<feature type="transmembrane region" description="Helical" evidence="1">
    <location>
        <begin position="162"/>
        <end position="180"/>
    </location>
</feature>
<evidence type="ECO:0000313" key="3">
    <source>
        <dbReference type="EMBL" id="NLR79558.1"/>
    </source>
</evidence>
<accession>A0A847SNZ1</accession>
<feature type="transmembrane region" description="Helical" evidence="1">
    <location>
        <begin position="129"/>
        <end position="155"/>
    </location>
</feature>
<evidence type="ECO:0000259" key="2">
    <source>
        <dbReference type="Pfam" id="PF01757"/>
    </source>
</evidence>
<feature type="transmembrane region" description="Helical" evidence="1">
    <location>
        <begin position="186"/>
        <end position="207"/>
    </location>
</feature>
<dbReference type="RefSeq" id="WP_168738846.1">
    <property type="nucleotide sequence ID" value="NZ_JABAHZ010000002.1"/>
</dbReference>
<keyword evidence="1" id="KW-0472">Membrane</keyword>
<evidence type="ECO:0000256" key="1">
    <source>
        <dbReference type="SAM" id="Phobius"/>
    </source>
</evidence>
<name>A0A847SNZ1_9BACT</name>
<dbReference type="GO" id="GO:0016020">
    <property type="term" value="C:membrane"/>
    <property type="evidence" value="ECO:0007669"/>
    <property type="project" value="TreeGrafter"/>
</dbReference>
<keyword evidence="1" id="KW-1133">Transmembrane helix</keyword>
<feature type="transmembrane region" description="Helical" evidence="1">
    <location>
        <begin position="256"/>
        <end position="274"/>
    </location>
</feature>
<dbReference type="PANTHER" id="PTHR23028">
    <property type="entry name" value="ACETYLTRANSFERASE"/>
    <property type="match status" value="1"/>
</dbReference>
<gene>
    <name evidence="3" type="ORF">HGH91_13055</name>
</gene>
<dbReference type="GO" id="GO:0000271">
    <property type="term" value="P:polysaccharide biosynthetic process"/>
    <property type="evidence" value="ECO:0007669"/>
    <property type="project" value="TreeGrafter"/>
</dbReference>
<organism evidence="3 4">
    <name type="scientific">Chitinophaga eiseniae</name>
    <dbReference type="NCBI Taxonomy" id="634771"/>
    <lineage>
        <taxon>Bacteria</taxon>
        <taxon>Pseudomonadati</taxon>
        <taxon>Bacteroidota</taxon>
        <taxon>Chitinophagia</taxon>
        <taxon>Chitinophagales</taxon>
        <taxon>Chitinophagaceae</taxon>
        <taxon>Chitinophaga</taxon>
    </lineage>
</organism>
<dbReference type="InterPro" id="IPR050879">
    <property type="entry name" value="Acyltransferase_3"/>
</dbReference>
<proteinExistence type="predicted"/>
<dbReference type="AlphaFoldDB" id="A0A847SNZ1"/>
<keyword evidence="3" id="KW-0012">Acyltransferase</keyword>
<sequence length="366" mass="41611">MKINSIQFLRAIAVLLVVHVHAIDTQEAFSVSHQQKFFFLENFGAIGVDLFFGISGFIISYVAGNYLGAYDGVDFLKKRFLRINPIYYVASLIYMVLFCFFDKFYPIEAVLYGLKNTVLMLPVLNSQKALFPILVVGWSLSFEWWFYVLFFLLILTRTKYKTLLLLLVIPALVIIGKVLQVHDPRLIFYTNPIMLEFLFGVIIYWLYRNITLPAGVAAFLLLLGAGGYAYNIFHGFGDISELGSVTTGTGSLKRVLLWGLPSAFILAGCIFLEKKGMLARVWNNRFFLLLGDASYSIYLTHFTFFYLLTNIYIYTGFFLNADLSIFVHMALGVAVGILFYKKVERPLIKLLHPKPPVQPTVHAAMP</sequence>
<feature type="transmembrane region" description="Helical" evidence="1">
    <location>
        <begin position="46"/>
        <end position="64"/>
    </location>
</feature>
<dbReference type="GO" id="GO:0016747">
    <property type="term" value="F:acyltransferase activity, transferring groups other than amino-acyl groups"/>
    <property type="evidence" value="ECO:0007669"/>
    <property type="project" value="InterPro"/>
</dbReference>
<reference evidence="3 4" key="1">
    <citation type="submission" date="2020-04" db="EMBL/GenBank/DDBJ databases">
        <authorList>
            <person name="Yin C."/>
        </authorList>
    </citation>
    <scope>NUCLEOTIDE SEQUENCE [LARGE SCALE GENOMIC DNA]</scope>
    <source>
        <strain evidence="3 4">Ak56</strain>
    </source>
</reference>
<keyword evidence="1" id="KW-0812">Transmembrane</keyword>
<evidence type="ECO:0000313" key="4">
    <source>
        <dbReference type="Proteomes" id="UP000552864"/>
    </source>
</evidence>
<dbReference type="EMBL" id="JABAHZ010000002">
    <property type="protein sequence ID" value="NLR79558.1"/>
    <property type="molecule type" value="Genomic_DNA"/>
</dbReference>
<feature type="transmembrane region" description="Helical" evidence="1">
    <location>
        <begin position="214"/>
        <end position="236"/>
    </location>
</feature>
<feature type="transmembrane region" description="Helical" evidence="1">
    <location>
        <begin position="85"/>
        <end position="105"/>
    </location>
</feature>
<protein>
    <submittedName>
        <fullName evidence="3">Acyltransferase</fullName>
    </submittedName>
</protein>
<feature type="domain" description="Acyltransferase 3" evidence="2">
    <location>
        <begin position="4"/>
        <end position="339"/>
    </location>
</feature>
<dbReference type="Pfam" id="PF01757">
    <property type="entry name" value="Acyl_transf_3"/>
    <property type="match status" value="1"/>
</dbReference>
<feature type="transmembrane region" description="Helical" evidence="1">
    <location>
        <begin position="286"/>
        <end position="307"/>
    </location>
</feature>